<keyword evidence="7 8" id="KW-0472">Membrane</keyword>
<keyword evidence="11" id="KW-1185">Reference proteome</keyword>
<dbReference type="Pfam" id="PF00153">
    <property type="entry name" value="Mito_carr"/>
    <property type="match status" value="3"/>
</dbReference>
<evidence type="ECO:0000256" key="2">
    <source>
        <dbReference type="ARBA" id="ARBA00006375"/>
    </source>
</evidence>
<sequence>MAQASKPKSYPFWFGGNAGLAACFTHPLDLVKVRFQTAKNQPSPGTIRAIAIIIRTEGPLALFNGLSASLLRQATYSTVRFGVYDIIKERIPKDEKGELQHLAATAVVAGGIGGVFGNPADVINVRMQNDGQLPVEQRRNYRHALDGLRRVTVEEGPRALFRGLAPNVQRATIITCAQLTSYDFFKQTLLATPYFTESIWTHLTASLLAGLVATTACAPVDVVKTRAMSASPGAKAKGTLRTMAHMVRVEGPASLFKGWVPAFTRLGPQTILTFLILEQIRAIYDKRHAKVAVVSAPAAV</sequence>
<dbReference type="PROSITE" id="PS51257">
    <property type="entry name" value="PROKAR_LIPOPROTEIN"/>
    <property type="match status" value="1"/>
</dbReference>
<evidence type="ECO:0000256" key="1">
    <source>
        <dbReference type="ARBA" id="ARBA00004141"/>
    </source>
</evidence>
<reference evidence="11" key="1">
    <citation type="journal article" date="2018" name="Nat. Microbiol.">
        <title>Leveraging single-cell genomics to expand the fungal tree of life.</title>
        <authorList>
            <person name="Ahrendt S.R."/>
            <person name="Quandt C.A."/>
            <person name="Ciobanu D."/>
            <person name="Clum A."/>
            <person name="Salamov A."/>
            <person name="Andreopoulos B."/>
            <person name="Cheng J.F."/>
            <person name="Woyke T."/>
            <person name="Pelin A."/>
            <person name="Henrissat B."/>
            <person name="Reynolds N.K."/>
            <person name="Benny G.L."/>
            <person name="Smith M.E."/>
            <person name="James T.Y."/>
            <person name="Grigoriev I.V."/>
        </authorList>
    </citation>
    <scope>NUCLEOTIDE SEQUENCE [LARGE SCALE GENOMIC DNA]</scope>
    <source>
        <strain evidence="11">RSA 1356</strain>
    </source>
</reference>
<dbReference type="InterPro" id="IPR050391">
    <property type="entry name" value="Mito_Metabolite_Transporter"/>
</dbReference>
<evidence type="ECO:0000256" key="9">
    <source>
        <dbReference type="RuleBase" id="RU000488"/>
    </source>
</evidence>
<evidence type="ECO:0000313" key="11">
    <source>
        <dbReference type="Proteomes" id="UP000271241"/>
    </source>
</evidence>
<evidence type="ECO:0000256" key="6">
    <source>
        <dbReference type="ARBA" id="ARBA00022989"/>
    </source>
</evidence>
<keyword evidence="3 9" id="KW-0813">Transport</keyword>
<accession>A0A4V1IWI6</accession>
<dbReference type="InterPro" id="IPR023395">
    <property type="entry name" value="MCP_dom_sf"/>
</dbReference>
<comment type="subcellular location">
    <subcellularLocation>
        <location evidence="1">Membrane</location>
        <topology evidence="1">Multi-pass membrane protein</topology>
    </subcellularLocation>
</comment>
<name>A0A4V1IWI6_9FUNG</name>
<dbReference type="PROSITE" id="PS50920">
    <property type="entry name" value="SOLCAR"/>
    <property type="match status" value="3"/>
</dbReference>
<dbReference type="SUPFAM" id="SSF103506">
    <property type="entry name" value="Mitochondrial carrier"/>
    <property type="match status" value="1"/>
</dbReference>
<dbReference type="OrthoDB" id="448427at2759"/>
<dbReference type="AlphaFoldDB" id="A0A4V1IWI6"/>
<dbReference type="Proteomes" id="UP000271241">
    <property type="component" value="Unassembled WGS sequence"/>
</dbReference>
<evidence type="ECO:0000256" key="7">
    <source>
        <dbReference type="ARBA" id="ARBA00023136"/>
    </source>
</evidence>
<dbReference type="PANTHER" id="PTHR45618">
    <property type="entry name" value="MITOCHONDRIAL DICARBOXYLATE CARRIER-RELATED"/>
    <property type="match status" value="1"/>
</dbReference>
<proteinExistence type="inferred from homology"/>
<organism evidence="10 11">
    <name type="scientific">Thamnocephalis sphaerospora</name>
    <dbReference type="NCBI Taxonomy" id="78915"/>
    <lineage>
        <taxon>Eukaryota</taxon>
        <taxon>Fungi</taxon>
        <taxon>Fungi incertae sedis</taxon>
        <taxon>Zoopagomycota</taxon>
        <taxon>Zoopagomycotina</taxon>
        <taxon>Zoopagomycetes</taxon>
        <taxon>Zoopagales</taxon>
        <taxon>Sigmoideomycetaceae</taxon>
        <taxon>Thamnocephalis</taxon>
    </lineage>
</organism>
<feature type="repeat" description="Solcar" evidence="8">
    <location>
        <begin position="10"/>
        <end position="90"/>
    </location>
</feature>
<comment type="similarity">
    <text evidence="2 9">Belongs to the mitochondrial carrier (TC 2.A.29) family.</text>
</comment>
<evidence type="ECO:0000256" key="3">
    <source>
        <dbReference type="ARBA" id="ARBA00022448"/>
    </source>
</evidence>
<evidence type="ECO:0000313" key="10">
    <source>
        <dbReference type="EMBL" id="RKP07689.1"/>
    </source>
</evidence>
<keyword evidence="4 8" id="KW-0812">Transmembrane</keyword>
<feature type="repeat" description="Solcar" evidence="8">
    <location>
        <begin position="197"/>
        <end position="283"/>
    </location>
</feature>
<protein>
    <submittedName>
        <fullName evidence="10">Mitochondrial carrier domain-containing protein</fullName>
    </submittedName>
</protein>
<dbReference type="GO" id="GO:0016020">
    <property type="term" value="C:membrane"/>
    <property type="evidence" value="ECO:0007669"/>
    <property type="project" value="UniProtKB-SubCell"/>
</dbReference>
<dbReference type="Gene3D" id="1.50.40.10">
    <property type="entry name" value="Mitochondrial carrier domain"/>
    <property type="match status" value="1"/>
</dbReference>
<gene>
    <name evidence="10" type="ORF">THASP1DRAFT_16675</name>
</gene>
<dbReference type="InterPro" id="IPR018108">
    <property type="entry name" value="MCP_transmembrane"/>
</dbReference>
<evidence type="ECO:0000256" key="8">
    <source>
        <dbReference type="PROSITE-ProRule" id="PRU00282"/>
    </source>
</evidence>
<feature type="repeat" description="Solcar" evidence="8">
    <location>
        <begin position="97"/>
        <end position="188"/>
    </location>
</feature>
<evidence type="ECO:0000256" key="4">
    <source>
        <dbReference type="ARBA" id="ARBA00022692"/>
    </source>
</evidence>
<keyword evidence="6" id="KW-1133">Transmembrane helix</keyword>
<keyword evidence="5" id="KW-0677">Repeat</keyword>
<evidence type="ECO:0000256" key="5">
    <source>
        <dbReference type="ARBA" id="ARBA00022737"/>
    </source>
</evidence>
<dbReference type="STRING" id="78915.A0A4V1IWI6"/>
<dbReference type="EMBL" id="KZ992685">
    <property type="protein sequence ID" value="RKP07689.1"/>
    <property type="molecule type" value="Genomic_DNA"/>
</dbReference>